<dbReference type="CDD" id="cd18597">
    <property type="entry name" value="ABC_6TM_YOR1_D1_like"/>
    <property type="match status" value="1"/>
</dbReference>
<dbReference type="InterPro" id="IPR027417">
    <property type="entry name" value="P-loop_NTPase"/>
</dbReference>
<keyword evidence="14" id="KW-1185">Reference proteome</keyword>
<dbReference type="GeneID" id="85352196"/>
<dbReference type="SUPFAM" id="SSF52540">
    <property type="entry name" value="P-loop containing nucleoside triphosphate hydrolases"/>
    <property type="match status" value="2"/>
</dbReference>
<evidence type="ECO:0000256" key="3">
    <source>
        <dbReference type="ARBA" id="ARBA00022448"/>
    </source>
</evidence>
<evidence type="ECO:0000256" key="1">
    <source>
        <dbReference type="ARBA" id="ARBA00004141"/>
    </source>
</evidence>
<feature type="transmembrane region" description="Helical" evidence="10">
    <location>
        <begin position="909"/>
        <end position="930"/>
    </location>
</feature>
<dbReference type="RefSeq" id="XP_060324592.1">
    <property type="nucleotide sequence ID" value="XM_060468648.1"/>
</dbReference>
<dbReference type="FunFam" id="3.40.50.300:FF:000997">
    <property type="entry name" value="Multidrug resistance-associated protein 1"/>
    <property type="match status" value="1"/>
</dbReference>
<accession>A0AA39JMG7</accession>
<evidence type="ECO:0000256" key="6">
    <source>
        <dbReference type="ARBA" id="ARBA00022840"/>
    </source>
</evidence>
<dbReference type="FunFam" id="3.40.50.300:FF:000565">
    <property type="entry name" value="ABC bile acid transporter"/>
    <property type="match status" value="1"/>
</dbReference>
<dbReference type="CDD" id="cd18606">
    <property type="entry name" value="ABC_6TM_YOR1_D2_like"/>
    <property type="match status" value="1"/>
</dbReference>
<dbReference type="GO" id="GO:0005524">
    <property type="term" value="F:ATP binding"/>
    <property type="evidence" value="ECO:0007669"/>
    <property type="project" value="UniProtKB-KW"/>
</dbReference>
<feature type="transmembrane region" description="Helical" evidence="10">
    <location>
        <begin position="421"/>
        <end position="442"/>
    </location>
</feature>
<keyword evidence="7 10" id="KW-1133">Transmembrane helix</keyword>
<protein>
    <submittedName>
        <fullName evidence="13">Multidrug resistance-associated ABC transporter</fullName>
    </submittedName>
</protein>
<dbReference type="InterPro" id="IPR017871">
    <property type="entry name" value="ABC_transporter-like_CS"/>
</dbReference>
<feature type="transmembrane region" description="Helical" evidence="10">
    <location>
        <begin position="374"/>
        <end position="401"/>
    </location>
</feature>
<feature type="compositionally biased region" description="Basic and acidic residues" evidence="9">
    <location>
        <begin position="98"/>
        <end position="108"/>
    </location>
</feature>
<keyword evidence="4 10" id="KW-0812">Transmembrane</keyword>
<sequence>MFNPLHPPPSPPAFAGDHVLPEENAAILSRLIFQWLGPFLTVGFSRPLEKEDLWRLPQKHTTGSITDDVEVNFYSRCPPEQRPVSLRHKFSDDTEDAQSSKESLDVEKASPGTRKKPRRRKYDSSLTKALHRTFLVRFWSAGVCKLAGDTLKTATPLVTKLLLTWLTTSYEYYRLTDEQKASGVMERPKGIGYGIGLGFAIFVMQEAASLFTNHYMQLSMTTGLLLRTGIIGSIFRKSLRLSGRARLEHSVGKITTMISADASRLDRLCMYIHNAWVAPIQIAIVIGLLINNLGYSALVGLGVLILSFPMQVFIGRVMFDLRKKGVKITDVRVRGTTEVLQGIRLIKFYAWEAFYSFQIGKLRQKEIGILRQAAFARAGLIAIVTFIPVLSSVLSFITYGLTGHDLNIAIIFSSLQFFNIIRTPLMFLPLIATAISDALVALGRISKFLTAEELSNQYIVDEESKHAVEVDGTFTWESIEQPESVKRTPPHSGKPGKKDKQKPDNVLSLSKAEVDDASSYTAADQPFELQELQMTVPKGSFVAIVGRVGSGKSSILQALIGEMRRVKGEVIFGGSVAYAPQTAWIKNATLRENILFGQDLDEDRFQEVINACSLERDLAMLPQGEETEIGEKGINLSGGQKARVSLARVAYSPSDIVLLDDPLSAVDAYVGKAILDNCLLKGPLASKTRILVTHALHVLDKVDYIYVVDEGMIKEQGTFADLMDSSVIFSRIMEEYGTTEIEEDTTEPEEIDVIDIKAKKANTLKDKKGVLMQTEERYTGSVSWTTYRDYLRFAGGIIWAPILLSLLVLNQCSQVANNLFLGFWTGESIHGFTQGQYMAVYAGLGVSQAVFTFLVTAGFAMAALIASLSLFKTALTRVLRSPVSFFDTTPIGRILSRLSKDQDTLDNELATILAQFLNTFSSVIGTIALVFYTFPLLGIIFGPMIVLYYLVSMYYRRTSVETKRLDSLMRSALYSSYSETLTGLATIRAFREQDRSVRSAESGLDLENRAYYMTISIQRWLSIRLDIFGNILILGIALFAAGYRNTVSPSKIGVVLTYTLNITQIFSDMVAQFAQNEQNMNAVERVLVYTELPSEGNDISPDKPSAEWPEKGTISFEDVDLAYREGLPLVLRSVSFKINPGEKVGIVGRTGAGKSSLLQALFRIVELQGGRIEIDSHDISKIELDTLRGRLALVPQDTTMFLGTLRDNLDPQGSRTDAELISVLQRAWLLPPDGVKDPAAEAKFSLDATVGDEGSNFSAGEKQLLALGRALVKNSRIIILDEATSSVDVETDAKLQRTIQTEFSSSTVLCIAHRLNTIAYYDRIMVMDAGEVAEFDTVMNLFDKEDSIFRSLCNEANLQRSDIERIRIDHGKAVI</sequence>
<evidence type="ECO:0000313" key="13">
    <source>
        <dbReference type="EMBL" id="KAK0443098.1"/>
    </source>
</evidence>
<feature type="transmembrane region" description="Helical" evidence="10">
    <location>
        <begin position="849"/>
        <end position="871"/>
    </location>
</feature>
<evidence type="ECO:0000256" key="4">
    <source>
        <dbReference type="ARBA" id="ARBA00022692"/>
    </source>
</evidence>
<dbReference type="GO" id="GO:0016887">
    <property type="term" value="F:ATP hydrolysis activity"/>
    <property type="evidence" value="ECO:0007669"/>
    <property type="project" value="InterPro"/>
</dbReference>
<dbReference type="CDD" id="cd03244">
    <property type="entry name" value="ABCC_MRP_domain2"/>
    <property type="match status" value="1"/>
</dbReference>
<evidence type="ECO:0000313" key="14">
    <source>
        <dbReference type="Proteomes" id="UP001175211"/>
    </source>
</evidence>
<dbReference type="EMBL" id="JAUEPS010000060">
    <property type="protein sequence ID" value="KAK0443098.1"/>
    <property type="molecule type" value="Genomic_DNA"/>
</dbReference>
<dbReference type="PROSITE" id="PS50893">
    <property type="entry name" value="ABC_TRANSPORTER_2"/>
    <property type="match status" value="2"/>
</dbReference>
<dbReference type="CDD" id="cd03250">
    <property type="entry name" value="ABCC_MRP_domain1"/>
    <property type="match status" value="1"/>
</dbReference>
<dbReference type="Pfam" id="PF00664">
    <property type="entry name" value="ABC_membrane"/>
    <property type="match status" value="2"/>
</dbReference>
<dbReference type="PROSITE" id="PS00211">
    <property type="entry name" value="ABC_TRANSPORTER_1"/>
    <property type="match status" value="2"/>
</dbReference>
<dbReference type="Gene3D" id="1.20.1560.10">
    <property type="entry name" value="ABC transporter type 1, transmembrane domain"/>
    <property type="match status" value="2"/>
</dbReference>
<feature type="region of interest" description="Disordered" evidence="9">
    <location>
        <begin position="479"/>
        <end position="505"/>
    </location>
</feature>
<feature type="domain" description="ABC transporter" evidence="11">
    <location>
        <begin position="512"/>
        <end position="735"/>
    </location>
</feature>
<keyword evidence="8 10" id="KW-0472">Membrane</keyword>
<dbReference type="InterPro" id="IPR036640">
    <property type="entry name" value="ABC1_TM_sf"/>
</dbReference>
<feature type="transmembrane region" description="Helical" evidence="10">
    <location>
        <begin position="296"/>
        <end position="319"/>
    </location>
</feature>
<feature type="transmembrane region" description="Helical" evidence="10">
    <location>
        <begin position="190"/>
        <end position="208"/>
    </location>
</feature>
<comment type="caution">
    <text evidence="13">The sequence shown here is derived from an EMBL/GenBank/DDBJ whole genome shotgun (WGS) entry which is preliminary data.</text>
</comment>
<evidence type="ECO:0000256" key="9">
    <source>
        <dbReference type="SAM" id="MobiDB-lite"/>
    </source>
</evidence>
<dbReference type="SUPFAM" id="SSF90123">
    <property type="entry name" value="ABC transporter transmembrane region"/>
    <property type="match status" value="2"/>
</dbReference>
<dbReference type="InterPro" id="IPR003593">
    <property type="entry name" value="AAA+_ATPase"/>
</dbReference>
<dbReference type="Proteomes" id="UP001175211">
    <property type="component" value="Unassembled WGS sequence"/>
</dbReference>
<evidence type="ECO:0000256" key="7">
    <source>
        <dbReference type="ARBA" id="ARBA00022989"/>
    </source>
</evidence>
<feature type="transmembrane region" description="Helical" evidence="10">
    <location>
        <begin position="790"/>
        <end position="809"/>
    </location>
</feature>
<feature type="domain" description="ABC transmembrane type-1" evidence="12">
    <location>
        <begin position="802"/>
        <end position="1075"/>
    </location>
</feature>
<dbReference type="InterPro" id="IPR003439">
    <property type="entry name" value="ABC_transporter-like_ATP-bd"/>
</dbReference>
<feature type="transmembrane region" description="Helical" evidence="10">
    <location>
        <begin position="268"/>
        <end position="290"/>
    </location>
</feature>
<evidence type="ECO:0000256" key="10">
    <source>
        <dbReference type="SAM" id="Phobius"/>
    </source>
</evidence>
<feature type="transmembrane region" description="Helical" evidence="10">
    <location>
        <begin position="1023"/>
        <end position="1043"/>
    </location>
</feature>
<dbReference type="PROSITE" id="PS50929">
    <property type="entry name" value="ABC_TM1F"/>
    <property type="match status" value="2"/>
</dbReference>
<evidence type="ECO:0000259" key="12">
    <source>
        <dbReference type="PROSITE" id="PS50929"/>
    </source>
</evidence>
<dbReference type="FunFam" id="1.20.1560.10:FF:000010">
    <property type="entry name" value="Multidrug resistance-associated ABC transporter"/>
    <property type="match status" value="1"/>
</dbReference>
<dbReference type="Gene3D" id="3.40.50.300">
    <property type="entry name" value="P-loop containing nucleotide triphosphate hydrolases"/>
    <property type="match status" value="2"/>
</dbReference>
<keyword evidence="5" id="KW-0547">Nucleotide-binding</keyword>
<dbReference type="FunFam" id="1.20.1560.10:FF:000006">
    <property type="entry name" value="ATP-binding cassette, sub-family C (CFTR/MRP), member 9"/>
    <property type="match status" value="1"/>
</dbReference>
<comment type="similarity">
    <text evidence="2">Belongs to the ABC transporter superfamily. ABCC family. Conjugate transporter (TC 3.A.1.208) subfamily.</text>
</comment>
<dbReference type="InterPro" id="IPR050173">
    <property type="entry name" value="ABC_transporter_C-like"/>
</dbReference>
<dbReference type="GO" id="GO:0140359">
    <property type="term" value="F:ABC-type transporter activity"/>
    <property type="evidence" value="ECO:0007669"/>
    <property type="project" value="InterPro"/>
</dbReference>
<dbReference type="Pfam" id="PF00005">
    <property type="entry name" value="ABC_tran"/>
    <property type="match status" value="2"/>
</dbReference>
<feature type="transmembrane region" description="Helical" evidence="10">
    <location>
        <begin position="936"/>
        <end position="955"/>
    </location>
</feature>
<feature type="domain" description="ABC transmembrane type-1" evidence="12">
    <location>
        <begin position="141"/>
        <end position="437"/>
    </location>
</feature>
<evidence type="ECO:0000256" key="8">
    <source>
        <dbReference type="ARBA" id="ARBA00023136"/>
    </source>
</evidence>
<dbReference type="InterPro" id="IPR011527">
    <property type="entry name" value="ABC1_TM_dom"/>
</dbReference>
<reference evidence="13" key="1">
    <citation type="submission" date="2023-06" db="EMBL/GenBank/DDBJ databases">
        <authorList>
            <consortium name="Lawrence Berkeley National Laboratory"/>
            <person name="Ahrendt S."/>
            <person name="Sahu N."/>
            <person name="Indic B."/>
            <person name="Wong-Bajracharya J."/>
            <person name="Merenyi Z."/>
            <person name="Ke H.-M."/>
            <person name="Monk M."/>
            <person name="Kocsube S."/>
            <person name="Drula E."/>
            <person name="Lipzen A."/>
            <person name="Balint B."/>
            <person name="Henrissat B."/>
            <person name="Andreopoulos B."/>
            <person name="Martin F.M."/>
            <person name="Harder C.B."/>
            <person name="Rigling D."/>
            <person name="Ford K.L."/>
            <person name="Foster G.D."/>
            <person name="Pangilinan J."/>
            <person name="Papanicolaou A."/>
            <person name="Barry K."/>
            <person name="LaButti K."/>
            <person name="Viragh M."/>
            <person name="Koriabine M."/>
            <person name="Yan M."/>
            <person name="Riley R."/>
            <person name="Champramary S."/>
            <person name="Plett K.L."/>
            <person name="Tsai I.J."/>
            <person name="Slot J."/>
            <person name="Sipos G."/>
            <person name="Plett J."/>
            <person name="Nagy L.G."/>
            <person name="Grigoriev I.V."/>
        </authorList>
    </citation>
    <scope>NUCLEOTIDE SEQUENCE</scope>
    <source>
        <strain evidence="13">CCBAS 213</strain>
    </source>
</reference>
<evidence type="ECO:0000256" key="5">
    <source>
        <dbReference type="ARBA" id="ARBA00022741"/>
    </source>
</evidence>
<dbReference type="PANTHER" id="PTHR24223:SF456">
    <property type="entry name" value="MULTIDRUG RESISTANCE-ASSOCIATED PROTEIN LETHAL(2)03659"/>
    <property type="match status" value="1"/>
</dbReference>
<name>A0AA39JMG7_ARMTA</name>
<evidence type="ECO:0000259" key="11">
    <source>
        <dbReference type="PROSITE" id="PS50893"/>
    </source>
</evidence>
<dbReference type="SMART" id="SM00382">
    <property type="entry name" value="AAA"/>
    <property type="match status" value="2"/>
</dbReference>
<comment type="subcellular location">
    <subcellularLocation>
        <location evidence="1">Membrane</location>
        <topology evidence="1">Multi-pass membrane protein</topology>
    </subcellularLocation>
</comment>
<gene>
    <name evidence="13" type="ORF">EV420DRAFT_1315069</name>
</gene>
<proteinExistence type="inferred from homology"/>
<dbReference type="GO" id="GO:0016020">
    <property type="term" value="C:membrane"/>
    <property type="evidence" value="ECO:0007669"/>
    <property type="project" value="UniProtKB-SubCell"/>
</dbReference>
<organism evidence="13 14">
    <name type="scientific">Armillaria tabescens</name>
    <name type="common">Ringless honey mushroom</name>
    <name type="synonym">Agaricus tabescens</name>
    <dbReference type="NCBI Taxonomy" id="1929756"/>
    <lineage>
        <taxon>Eukaryota</taxon>
        <taxon>Fungi</taxon>
        <taxon>Dikarya</taxon>
        <taxon>Basidiomycota</taxon>
        <taxon>Agaricomycotina</taxon>
        <taxon>Agaricomycetes</taxon>
        <taxon>Agaricomycetidae</taxon>
        <taxon>Agaricales</taxon>
        <taxon>Marasmiineae</taxon>
        <taxon>Physalacriaceae</taxon>
        <taxon>Desarmillaria</taxon>
    </lineage>
</organism>
<evidence type="ECO:0000256" key="2">
    <source>
        <dbReference type="ARBA" id="ARBA00009726"/>
    </source>
</evidence>
<keyword evidence="3" id="KW-0813">Transport</keyword>
<feature type="region of interest" description="Disordered" evidence="9">
    <location>
        <begin position="80"/>
        <end position="124"/>
    </location>
</feature>
<dbReference type="PANTHER" id="PTHR24223">
    <property type="entry name" value="ATP-BINDING CASSETTE SUB-FAMILY C"/>
    <property type="match status" value="1"/>
</dbReference>
<feature type="domain" description="ABC transporter" evidence="11">
    <location>
        <begin position="1114"/>
        <end position="1354"/>
    </location>
</feature>
<keyword evidence="6" id="KW-0067">ATP-binding</keyword>